<feature type="signal peptide" evidence="1">
    <location>
        <begin position="1"/>
        <end position="20"/>
    </location>
</feature>
<dbReference type="InterPro" id="IPR036396">
    <property type="entry name" value="Cyt_P450_sf"/>
</dbReference>
<organism evidence="2 3">
    <name type="scientific">Tribonema minus</name>
    <dbReference type="NCBI Taxonomy" id="303371"/>
    <lineage>
        <taxon>Eukaryota</taxon>
        <taxon>Sar</taxon>
        <taxon>Stramenopiles</taxon>
        <taxon>Ochrophyta</taxon>
        <taxon>PX clade</taxon>
        <taxon>Xanthophyceae</taxon>
        <taxon>Tribonematales</taxon>
        <taxon>Tribonemataceae</taxon>
        <taxon>Tribonema</taxon>
    </lineage>
</organism>
<proteinExistence type="predicted"/>
<comment type="caution">
    <text evidence="2">The sequence shown here is derived from an EMBL/GenBank/DDBJ whole genome shotgun (WGS) entry which is preliminary data.</text>
</comment>
<feature type="non-terminal residue" evidence="2">
    <location>
        <position position="129"/>
    </location>
</feature>
<dbReference type="GO" id="GO:0004497">
    <property type="term" value="F:monooxygenase activity"/>
    <property type="evidence" value="ECO:0007669"/>
    <property type="project" value="InterPro"/>
</dbReference>
<gene>
    <name evidence="2" type="ORF">JKP88DRAFT_306148</name>
</gene>
<dbReference type="SUPFAM" id="SSF48264">
    <property type="entry name" value="Cytochrome P450"/>
    <property type="match status" value="1"/>
</dbReference>
<feature type="non-terminal residue" evidence="2">
    <location>
        <position position="1"/>
    </location>
</feature>
<dbReference type="OrthoDB" id="2843at2759"/>
<keyword evidence="3" id="KW-1185">Reference proteome</keyword>
<dbReference type="GO" id="GO:0005506">
    <property type="term" value="F:iron ion binding"/>
    <property type="evidence" value="ECO:0007669"/>
    <property type="project" value="InterPro"/>
</dbReference>
<dbReference type="AlphaFoldDB" id="A0A835Z7R3"/>
<dbReference type="Gene3D" id="1.10.630.10">
    <property type="entry name" value="Cytochrome P450"/>
    <property type="match status" value="1"/>
</dbReference>
<dbReference type="Proteomes" id="UP000664859">
    <property type="component" value="Unassembled WGS sequence"/>
</dbReference>
<evidence type="ECO:0000313" key="3">
    <source>
        <dbReference type="Proteomes" id="UP000664859"/>
    </source>
</evidence>
<dbReference type="InterPro" id="IPR001128">
    <property type="entry name" value="Cyt_P450"/>
</dbReference>
<feature type="chain" id="PRO_5032432128" evidence="1">
    <location>
        <begin position="21"/>
        <end position="129"/>
    </location>
</feature>
<accession>A0A835Z7R3</accession>
<dbReference type="EMBL" id="JAFCMP010000079">
    <property type="protein sequence ID" value="KAG5188023.1"/>
    <property type="molecule type" value="Genomic_DNA"/>
</dbReference>
<evidence type="ECO:0000313" key="2">
    <source>
        <dbReference type="EMBL" id="KAG5188023.1"/>
    </source>
</evidence>
<keyword evidence="1" id="KW-0732">Signal</keyword>
<protein>
    <submittedName>
        <fullName evidence="2">Cytochrome P450</fullName>
    </submittedName>
</protein>
<name>A0A835Z7R3_9STRA</name>
<dbReference type="GO" id="GO:0020037">
    <property type="term" value="F:heme binding"/>
    <property type="evidence" value="ECO:0007669"/>
    <property type="project" value="InterPro"/>
</dbReference>
<reference evidence="2" key="1">
    <citation type="submission" date="2021-02" db="EMBL/GenBank/DDBJ databases">
        <title>First Annotated Genome of the Yellow-green Alga Tribonema minus.</title>
        <authorList>
            <person name="Mahan K.M."/>
        </authorList>
    </citation>
    <scope>NUCLEOTIDE SEQUENCE</scope>
    <source>
        <strain evidence="2">UTEX B ZZ1240</strain>
    </source>
</reference>
<dbReference type="Pfam" id="PF00067">
    <property type="entry name" value="p450"/>
    <property type="match status" value="1"/>
</dbReference>
<sequence>IGAIAALWLASWAFRRLLFSIKIARLAKTVPGVDGGIPILGQAINLVTTPPWDLLTSWVSRYGPLYRFNMFGTQVVVLADPHYIREIMNTKLSYFHKDLVFAYKPFMPLFGDGIVTSDGPKWFHQRRQL</sequence>
<evidence type="ECO:0000256" key="1">
    <source>
        <dbReference type="SAM" id="SignalP"/>
    </source>
</evidence>
<dbReference type="GO" id="GO:0016705">
    <property type="term" value="F:oxidoreductase activity, acting on paired donors, with incorporation or reduction of molecular oxygen"/>
    <property type="evidence" value="ECO:0007669"/>
    <property type="project" value="InterPro"/>
</dbReference>